<evidence type="ECO:0000256" key="7">
    <source>
        <dbReference type="RuleBase" id="RU363032"/>
    </source>
</evidence>
<dbReference type="InterPro" id="IPR035906">
    <property type="entry name" value="MetI-like_sf"/>
</dbReference>
<feature type="domain" description="ABC transmembrane type-1" evidence="8">
    <location>
        <begin position="60"/>
        <end position="274"/>
    </location>
</feature>
<dbReference type="AlphaFoldDB" id="A0A8J3QSF3"/>
<keyword evidence="4 7" id="KW-0812">Transmembrane</keyword>
<evidence type="ECO:0000256" key="3">
    <source>
        <dbReference type="ARBA" id="ARBA00022475"/>
    </source>
</evidence>
<organism evidence="9 10">
    <name type="scientific">Rugosimonospora africana</name>
    <dbReference type="NCBI Taxonomy" id="556532"/>
    <lineage>
        <taxon>Bacteria</taxon>
        <taxon>Bacillati</taxon>
        <taxon>Actinomycetota</taxon>
        <taxon>Actinomycetes</taxon>
        <taxon>Micromonosporales</taxon>
        <taxon>Micromonosporaceae</taxon>
        <taxon>Rugosimonospora</taxon>
    </lineage>
</organism>
<evidence type="ECO:0000259" key="8">
    <source>
        <dbReference type="PROSITE" id="PS50928"/>
    </source>
</evidence>
<feature type="transmembrane region" description="Helical" evidence="7">
    <location>
        <begin position="64"/>
        <end position="87"/>
    </location>
</feature>
<dbReference type="PANTHER" id="PTHR43227:SF8">
    <property type="entry name" value="DIACETYLCHITOBIOSE UPTAKE SYSTEM PERMEASE PROTEIN DASB"/>
    <property type="match status" value="1"/>
</dbReference>
<dbReference type="PROSITE" id="PS50928">
    <property type="entry name" value="ABC_TM1"/>
    <property type="match status" value="1"/>
</dbReference>
<dbReference type="PANTHER" id="PTHR43227">
    <property type="entry name" value="BLL4140 PROTEIN"/>
    <property type="match status" value="1"/>
</dbReference>
<evidence type="ECO:0000256" key="4">
    <source>
        <dbReference type="ARBA" id="ARBA00022692"/>
    </source>
</evidence>
<dbReference type="CDD" id="cd06261">
    <property type="entry name" value="TM_PBP2"/>
    <property type="match status" value="1"/>
</dbReference>
<evidence type="ECO:0000313" key="10">
    <source>
        <dbReference type="Proteomes" id="UP000642748"/>
    </source>
</evidence>
<comment type="caution">
    <text evidence="9">The sequence shown here is derived from an EMBL/GenBank/DDBJ whole genome shotgun (WGS) entry which is preliminary data.</text>
</comment>
<dbReference type="RefSeq" id="WP_203919029.1">
    <property type="nucleotide sequence ID" value="NZ_BONZ01000034.1"/>
</dbReference>
<proteinExistence type="inferred from homology"/>
<evidence type="ECO:0000313" key="9">
    <source>
        <dbReference type="EMBL" id="GIH15392.1"/>
    </source>
</evidence>
<keyword evidence="3" id="KW-1003">Cell membrane</keyword>
<dbReference type="SUPFAM" id="SSF161098">
    <property type="entry name" value="MetI-like"/>
    <property type="match status" value="1"/>
</dbReference>
<feature type="transmembrane region" description="Helical" evidence="7">
    <location>
        <begin position="99"/>
        <end position="118"/>
    </location>
</feature>
<dbReference type="EMBL" id="BONZ01000034">
    <property type="protein sequence ID" value="GIH15392.1"/>
    <property type="molecule type" value="Genomic_DNA"/>
</dbReference>
<dbReference type="Pfam" id="PF00528">
    <property type="entry name" value="BPD_transp_1"/>
    <property type="match status" value="1"/>
</dbReference>
<feature type="transmembrane region" description="Helical" evidence="7">
    <location>
        <begin position="138"/>
        <end position="156"/>
    </location>
</feature>
<feature type="transmembrane region" description="Helical" evidence="7">
    <location>
        <begin position="255"/>
        <end position="277"/>
    </location>
</feature>
<keyword evidence="5 7" id="KW-1133">Transmembrane helix</keyword>
<keyword evidence="6 7" id="KW-0472">Membrane</keyword>
<evidence type="ECO:0000256" key="6">
    <source>
        <dbReference type="ARBA" id="ARBA00023136"/>
    </source>
</evidence>
<feature type="transmembrane region" description="Helical" evidence="7">
    <location>
        <begin position="199"/>
        <end position="219"/>
    </location>
</feature>
<comment type="subcellular location">
    <subcellularLocation>
        <location evidence="1 7">Cell membrane</location>
        <topology evidence="1 7">Multi-pass membrane protein</topology>
    </subcellularLocation>
</comment>
<reference evidence="9" key="1">
    <citation type="submission" date="2021-01" db="EMBL/GenBank/DDBJ databases">
        <title>Whole genome shotgun sequence of Rugosimonospora africana NBRC 104875.</title>
        <authorList>
            <person name="Komaki H."/>
            <person name="Tamura T."/>
        </authorList>
    </citation>
    <scope>NUCLEOTIDE SEQUENCE</scope>
    <source>
        <strain evidence="9">NBRC 104875</strain>
    </source>
</reference>
<evidence type="ECO:0000256" key="5">
    <source>
        <dbReference type="ARBA" id="ARBA00022989"/>
    </source>
</evidence>
<sequence>MHGASFTVPFMVALVLFMIVPLAYAIYNSLYTSRLIGGTSFSGLDNYRQTLGSGDFWSGVVRTVVYAVIQIPVMLVIAFFFATIFDLGLVKGGRVFRTIFFIPFAVPAVVGAVMWSFILEPQFGPVTRLAKALGFGEVNFFSSNLVLPSIIVIVIWEWTGYNMVILYTALKSVPRDVVESAILDGAPLHRIILGVKLPMVRPAIVMLLFLNTIGALQLFTEPLILSYFQNSAISINWTPALYIYNTAVGGGQYNLAAAAAVVLGLVIVAISTASLLFRRSKGEVS</sequence>
<dbReference type="Proteomes" id="UP000642748">
    <property type="component" value="Unassembled WGS sequence"/>
</dbReference>
<accession>A0A8J3QSF3</accession>
<dbReference type="GO" id="GO:0055085">
    <property type="term" value="P:transmembrane transport"/>
    <property type="evidence" value="ECO:0007669"/>
    <property type="project" value="InterPro"/>
</dbReference>
<dbReference type="Gene3D" id="1.10.3720.10">
    <property type="entry name" value="MetI-like"/>
    <property type="match status" value="1"/>
</dbReference>
<dbReference type="InterPro" id="IPR000515">
    <property type="entry name" value="MetI-like"/>
</dbReference>
<dbReference type="InterPro" id="IPR050809">
    <property type="entry name" value="UgpAE/MalFG_permease"/>
</dbReference>
<keyword evidence="2 7" id="KW-0813">Transport</keyword>
<protein>
    <submittedName>
        <fullName evidence="9">ABC transporter permease</fullName>
    </submittedName>
</protein>
<gene>
    <name evidence="9" type="ORF">Raf01_35640</name>
</gene>
<evidence type="ECO:0000256" key="1">
    <source>
        <dbReference type="ARBA" id="ARBA00004651"/>
    </source>
</evidence>
<name>A0A8J3QSF3_9ACTN</name>
<feature type="transmembrane region" description="Helical" evidence="7">
    <location>
        <begin position="7"/>
        <end position="27"/>
    </location>
</feature>
<dbReference type="GO" id="GO:0005886">
    <property type="term" value="C:plasma membrane"/>
    <property type="evidence" value="ECO:0007669"/>
    <property type="project" value="UniProtKB-SubCell"/>
</dbReference>
<comment type="similarity">
    <text evidence="7">Belongs to the binding-protein-dependent transport system permease family.</text>
</comment>
<evidence type="ECO:0000256" key="2">
    <source>
        <dbReference type="ARBA" id="ARBA00022448"/>
    </source>
</evidence>
<keyword evidence="10" id="KW-1185">Reference proteome</keyword>